<dbReference type="InterPro" id="IPR040554">
    <property type="entry name" value="KPWE_PEX14_dom"/>
</dbReference>
<evidence type="ECO:0000313" key="4">
    <source>
        <dbReference type="EMBL" id="KAJ3492018.1"/>
    </source>
</evidence>
<dbReference type="InterPro" id="IPR058841">
    <property type="entry name" value="HTH_76"/>
</dbReference>
<evidence type="ECO:0000256" key="1">
    <source>
        <dbReference type="SAM" id="MobiDB-lite"/>
    </source>
</evidence>
<dbReference type="AlphaFoldDB" id="A0AAD5VF31"/>
<accession>A0AAD5VF31</accession>
<dbReference type="EMBL" id="JANAWD010000004">
    <property type="protein sequence ID" value="KAJ3492018.1"/>
    <property type="molecule type" value="Genomic_DNA"/>
</dbReference>
<reference evidence="4" key="1">
    <citation type="submission" date="2022-07" db="EMBL/GenBank/DDBJ databases">
        <title>Genome Sequence of Physisporinus lineatus.</title>
        <authorList>
            <person name="Buettner E."/>
        </authorList>
    </citation>
    <scope>NUCLEOTIDE SEQUENCE</scope>
    <source>
        <strain evidence="4">VT162</strain>
    </source>
</reference>
<feature type="compositionally biased region" description="Polar residues" evidence="1">
    <location>
        <begin position="148"/>
        <end position="157"/>
    </location>
</feature>
<feature type="compositionally biased region" description="Polar residues" evidence="1">
    <location>
        <begin position="115"/>
        <end position="139"/>
    </location>
</feature>
<feature type="region of interest" description="Disordered" evidence="1">
    <location>
        <begin position="111"/>
        <end position="157"/>
    </location>
</feature>
<organism evidence="4 5">
    <name type="scientific">Meripilus lineatus</name>
    <dbReference type="NCBI Taxonomy" id="2056292"/>
    <lineage>
        <taxon>Eukaryota</taxon>
        <taxon>Fungi</taxon>
        <taxon>Dikarya</taxon>
        <taxon>Basidiomycota</taxon>
        <taxon>Agaricomycotina</taxon>
        <taxon>Agaricomycetes</taxon>
        <taxon>Polyporales</taxon>
        <taxon>Meripilaceae</taxon>
        <taxon>Meripilus</taxon>
    </lineage>
</organism>
<evidence type="ECO:0000259" key="2">
    <source>
        <dbReference type="Pfam" id="PF17733"/>
    </source>
</evidence>
<feature type="domain" description="Peroxisomal membrane protein PEX14-like KPWE" evidence="2">
    <location>
        <begin position="98"/>
        <end position="147"/>
    </location>
</feature>
<dbReference type="PANTHER" id="PTHR36855">
    <property type="entry name" value="CHROMOSOME 10, WHOLE GENOME SHOTGUN SEQUENCE"/>
    <property type="match status" value="1"/>
</dbReference>
<feature type="compositionally biased region" description="Polar residues" evidence="1">
    <location>
        <begin position="77"/>
        <end position="89"/>
    </location>
</feature>
<dbReference type="Proteomes" id="UP001212997">
    <property type="component" value="Unassembled WGS sequence"/>
</dbReference>
<sequence>MSGASGEPALQEFFKYPFETDEVYKQGLAGIVDSSVFQDKSKEEQEEVHLRSRVFYFQKVTGTVVDIEDVRRCRASESISQHTSNQPIPNASREEEQPTTLTFAQLKELIEQGKTDQIPNNRTIPNDLHTGSPSVSTATVRLKPWEKQAQTESTTSE</sequence>
<dbReference type="Pfam" id="PF25871">
    <property type="entry name" value="HTH_76"/>
    <property type="match status" value="1"/>
</dbReference>
<keyword evidence="5" id="KW-1185">Reference proteome</keyword>
<feature type="domain" description="PEX14-like helix-turn-helix" evidence="3">
    <location>
        <begin position="9"/>
        <end position="77"/>
    </location>
</feature>
<feature type="region of interest" description="Disordered" evidence="1">
    <location>
        <begin position="76"/>
        <end position="99"/>
    </location>
</feature>
<evidence type="ECO:0000313" key="5">
    <source>
        <dbReference type="Proteomes" id="UP001212997"/>
    </source>
</evidence>
<gene>
    <name evidence="4" type="ORF">NLI96_g268</name>
</gene>
<dbReference type="PANTHER" id="PTHR36855:SF1">
    <property type="entry name" value="PEROXISOME MEMBRANE ANCHOR PROTEIN PEX14P N-TERMINAL DOMAIN-CONTAINING PROTEIN"/>
    <property type="match status" value="1"/>
</dbReference>
<comment type="caution">
    <text evidence="4">The sequence shown here is derived from an EMBL/GenBank/DDBJ whole genome shotgun (WGS) entry which is preliminary data.</text>
</comment>
<protein>
    <submittedName>
        <fullName evidence="4">Uncharacterized protein</fullName>
    </submittedName>
</protein>
<dbReference type="Pfam" id="PF17733">
    <property type="entry name" value="KPWE_dom"/>
    <property type="match status" value="1"/>
</dbReference>
<name>A0AAD5VF31_9APHY</name>
<evidence type="ECO:0000259" key="3">
    <source>
        <dbReference type="Pfam" id="PF25871"/>
    </source>
</evidence>
<proteinExistence type="predicted"/>